<gene>
    <name evidence="1" type="ORF">FHB240107_LOCUS11931</name>
</gene>
<keyword evidence="2" id="KW-1185">Reference proteome</keyword>
<proteinExistence type="predicted"/>
<name>A0ABC9HGY9_FASHE</name>
<comment type="caution">
    <text evidence="1">The sequence shown here is derived from an EMBL/GenBank/DDBJ whole genome shotgun (WGS) entry which is preliminary data.</text>
</comment>
<dbReference type="Proteomes" id="UP001189180">
    <property type="component" value="Unassembled WGS sequence"/>
</dbReference>
<evidence type="ECO:0000313" key="2">
    <source>
        <dbReference type="Proteomes" id="UP001189180"/>
    </source>
</evidence>
<protein>
    <submittedName>
        <fullName evidence="1">Uncharacterized protein</fullName>
    </submittedName>
</protein>
<evidence type="ECO:0000313" key="1">
    <source>
        <dbReference type="EMBL" id="CAM0512692.1"/>
    </source>
</evidence>
<reference evidence="1 2" key="1">
    <citation type="submission" date="2024-08" db="EMBL/GenBank/DDBJ databases">
        <authorList>
            <person name="Paterson S."/>
        </authorList>
    </citation>
    <scope>NUCLEOTIDE SEQUENCE [LARGE SCALE GENOMIC DNA]</scope>
</reference>
<accession>A0ABC9HGY9</accession>
<sequence length="72" mass="7479">MFVPMIVTSSTPDSAEIEEGSCALATNMLLEAPTSTNIFPSYGDEDDNDDVGEVDADDGAAFATSAAIDDDE</sequence>
<dbReference type="EMBL" id="CANUEZ050000234">
    <property type="protein sequence ID" value="CAM0512692.1"/>
    <property type="molecule type" value="Genomic_DNA"/>
</dbReference>
<organism evidence="1 2">
    <name type="scientific">Fasciola hepatica</name>
    <name type="common">Liver fluke</name>
    <dbReference type="NCBI Taxonomy" id="6192"/>
    <lineage>
        <taxon>Eukaryota</taxon>
        <taxon>Metazoa</taxon>
        <taxon>Spiralia</taxon>
        <taxon>Lophotrochozoa</taxon>
        <taxon>Platyhelminthes</taxon>
        <taxon>Trematoda</taxon>
        <taxon>Digenea</taxon>
        <taxon>Plagiorchiida</taxon>
        <taxon>Echinostomata</taxon>
        <taxon>Echinostomatoidea</taxon>
        <taxon>Fasciolidae</taxon>
        <taxon>Fasciola</taxon>
    </lineage>
</organism>
<dbReference type="AlphaFoldDB" id="A0ABC9HGY9"/>